<feature type="transmembrane region" description="Helical" evidence="7">
    <location>
        <begin position="400"/>
        <end position="424"/>
    </location>
</feature>
<organism evidence="9 10">
    <name type="scientific">Kocuria marina subsp. indica</name>
    <dbReference type="NCBI Taxonomy" id="1049583"/>
    <lineage>
        <taxon>Bacteria</taxon>
        <taxon>Bacillati</taxon>
        <taxon>Actinomycetota</taxon>
        <taxon>Actinomycetes</taxon>
        <taxon>Micrococcales</taxon>
        <taxon>Micrococcaceae</taxon>
        <taxon>Kocuria</taxon>
    </lineage>
</organism>
<feature type="transmembrane region" description="Helical" evidence="7">
    <location>
        <begin position="54"/>
        <end position="76"/>
    </location>
</feature>
<evidence type="ECO:0000256" key="5">
    <source>
        <dbReference type="ARBA" id="ARBA00023136"/>
    </source>
</evidence>
<feature type="transmembrane region" description="Helical" evidence="7">
    <location>
        <begin position="288"/>
        <end position="306"/>
    </location>
</feature>
<evidence type="ECO:0000313" key="9">
    <source>
        <dbReference type="EMBL" id="NDO78462.1"/>
    </source>
</evidence>
<dbReference type="InterPro" id="IPR011701">
    <property type="entry name" value="MFS"/>
</dbReference>
<feature type="region of interest" description="Disordered" evidence="6">
    <location>
        <begin position="430"/>
        <end position="470"/>
    </location>
</feature>
<dbReference type="InterPro" id="IPR050189">
    <property type="entry name" value="MFS_Efflux_Transporters"/>
</dbReference>
<evidence type="ECO:0000256" key="3">
    <source>
        <dbReference type="ARBA" id="ARBA00022692"/>
    </source>
</evidence>
<accession>A0A6N9QYX4</accession>
<feature type="compositionally biased region" description="Low complexity" evidence="6">
    <location>
        <begin position="432"/>
        <end position="448"/>
    </location>
</feature>
<dbReference type="InterPro" id="IPR036259">
    <property type="entry name" value="MFS_trans_sf"/>
</dbReference>
<dbReference type="GO" id="GO:0022857">
    <property type="term" value="F:transmembrane transporter activity"/>
    <property type="evidence" value="ECO:0007669"/>
    <property type="project" value="InterPro"/>
</dbReference>
<dbReference type="EMBL" id="WMHZ01000012">
    <property type="protein sequence ID" value="NDO78462.1"/>
    <property type="molecule type" value="Genomic_DNA"/>
</dbReference>
<dbReference type="Pfam" id="PF07690">
    <property type="entry name" value="MFS_1"/>
    <property type="match status" value="1"/>
</dbReference>
<gene>
    <name evidence="9" type="ORF">GKZ75_09555</name>
</gene>
<dbReference type="AlphaFoldDB" id="A0A6N9QYX4"/>
<keyword evidence="2" id="KW-1003">Cell membrane</keyword>
<dbReference type="GO" id="GO:0005886">
    <property type="term" value="C:plasma membrane"/>
    <property type="evidence" value="ECO:0007669"/>
    <property type="project" value="UniProtKB-SubCell"/>
</dbReference>
<feature type="transmembrane region" description="Helical" evidence="7">
    <location>
        <begin position="83"/>
        <end position="104"/>
    </location>
</feature>
<evidence type="ECO:0000256" key="1">
    <source>
        <dbReference type="ARBA" id="ARBA00004651"/>
    </source>
</evidence>
<evidence type="ECO:0000256" key="6">
    <source>
        <dbReference type="SAM" id="MobiDB-lite"/>
    </source>
</evidence>
<feature type="transmembrane region" description="Helical" evidence="7">
    <location>
        <begin position="110"/>
        <end position="131"/>
    </location>
</feature>
<evidence type="ECO:0000313" key="10">
    <source>
        <dbReference type="Proteomes" id="UP000471026"/>
    </source>
</evidence>
<dbReference type="RefSeq" id="WP_162229798.1">
    <property type="nucleotide sequence ID" value="NZ_WMHZ01000012.1"/>
</dbReference>
<dbReference type="PANTHER" id="PTHR43124">
    <property type="entry name" value="PURINE EFFLUX PUMP PBUE"/>
    <property type="match status" value="1"/>
</dbReference>
<name>A0A6N9QYX4_9MICC</name>
<sequence>MNLTSTQKGIFATLFTVGLLANIEKGLAGAIGPFLTDPGYMDRLVLQAFNKTQFGLITTLFYFSFILMTFVAGWFVDRYGYRIFVPVALLILAVGSAFFGFAGFSSTSLIFILIPLARLVIGFGQAGYTNGTPPVVARTFDADQRGNVQAKVVSTAGIGTILVYGIFSPFVVARDFRWMYFLLAVLLVVATLMFFKLVPAAPELPGDGTASSAAASGTQAAGTKEGAKAAAKKDVSILDAWKNRNSLVLGLCLLLNNLVGVGLLTWLATMYSQQFGITPTGWQHMVVMLAYGLSLWIATSTGPGVVKKWFENNEKVFMLIMSVIGAVLMIVAVIIPNLWGSAVMMWLANLFIMWAFSAILMLPYRLIPLKIIGSAFAVINIGAFVGGMAQGALIGAVVDAAGYTTAFVVLGVLLVLGGLAPFLLREPRTPLDPQGPRAAGPDADATTPPGEPHAGVDSAAGTTGRSGTRR</sequence>
<feature type="transmembrane region" description="Helical" evidence="7">
    <location>
        <begin position="318"/>
        <end position="339"/>
    </location>
</feature>
<dbReference type="Gene3D" id="1.20.1250.20">
    <property type="entry name" value="MFS general substrate transporter like domains"/>
    <property type="match status" value="2"/>
</dbReference>
<keyword evidence="5 7" id="KW-0472">Membrane</keyword>
<comment type="subcellular location">
    <subcellularLocation>
        <location evidence="1">Cell membrane</location>
        <topology evidence="1">Multi-pass membrane protein</topology>
    </subcellularLocation>
</comment>
<dbReference type="InterPro" id="IPR020846">
    <property type="entry name" value="MFS_dom"/>
</dbReference>
<feature type="transmembrane region" description="Helical" evidence="7">
    <location>
        <begin position="247"/>
        <end position="268"/>
    </location>
</feature>
<proteinExistence type="predicted"/>
<protein>
    <submittedName>
        <fullName evidence="9">MFS transporter</fullName>
    </submittedName>
</protein>
<feature type="transmembrane region" description="Helical" evidence="7">
    <location>
        <begin position="152"/>
        <end position="172"/>
    </location>
</feature>
<evidence type="ECO:0000256" key="7">
    <source>
        <dbReference type="SAM" id="Phobius"/>
    </source>
</evidence>
<evidence type="ECO:0000259" key="8">
    <source>
        <dbReference type="PROSITE" id="PS50850"/>
    </source>
</evidence>
<dbReference type="PANTHER" id="PTHR43124:SF3">
    <property type="entry name" value="CHLORAMPHENICOL EFFLUX PUMP RV0191"/>
    <property type="match status" value="1"/>
</dbReference>
<dbReference type="SUPFAM" id="SSF103473">
    <property type="entry name" value="MFS general substrate transporter"/>
    <property type="match status" value="1"/>
</dbReference>
<dbReference type="Proteomes" id="UP000471026">
    <property type="component" value="Unassembled WGS sequence"/>
</dbReference>
<feature type="compositionally biased region" description="Polar residues" evidence="6">
    <location>
        <begin position="460"/>
        <end position="470"/>
    </location>
</feature>
<reference evidence="9 10" key="1">
    <citation type="submission" date="2019-11" db="EMBL/GenBank/DDBJ databases">
        <title>Draft genome sequence of Kocuria indica DP-K7, a methyl red degrading Actinobacterium.</title>
        <authorList>
            <person name="Kumaran S."/>
            <person name="Tischler D."/>
            <person name="Ngo A.C.R."/>
            <person name="Schultes F."/>
        </authorList>
    </citation>
    <scope>NUCLEOTIDE SEQUENCE [LARGE SCALE GENOMIC DNA]</scope>
    <source>
        <strain evidence="9 10">DP-K7</strain>
    </source>
</reference>
<comment type="caution">
    <text evidence="9">The sequence shown here is derived from an EMBL/GenBank/DDBJ whole genome shotgun (WGS) entry which is preliminary data.</text>
</comment>
<evidence type="ECO:0000256" key="4">
    <source>
        <dbReference type="ARBA" id="ARBA00022989"/>
    </source>
</evidence>
<feature type="transmembrane region" description="Helical" evidence="7">
    <location>
        <begin position="371"/>
        <end position="394"/>
    </location>
</feature>
<feature type="transmembrane region" description="Helical" evidence="7">
    <location>
        <begin position="178"/>
        <end position="195"/>
    </location>
</feature>
<feature type="domain" description="Major facilitator superfamily (MFS) profile" evidence="8">
    <location>
        <begin position="10"/>
        <end position="429"/>
    </location>
</feature>
<dbReference type="PROSITE" id="PS50850">
    <property type="entry name" value="MFS"/>
    <property type="match status" value="1"/>
</dbReference>
<keyword evidence="4 7" id="KW-1133">Transmembrane helix</keyword>
<feature type="transmembrane region" description="Helical" evidence="7">
    <location>
        <begin position="345"/>
        <end position="364"/>
    </location>
</feature>
<evidence type="ECO:0000256" key="2">
    <source>
        <dbReference type="ARBA" id="ARBA00022475"/>
    </source>
</evidence>
<keyword evidence="3 7" id="KW-0812">Transmembrane</keyword>